<feature type="domain" description="Cytochrome c-552/4" evidence="4">
    <location>
        <begin position="29"/>
        <end position="55"/>
    </location>
</feature>
<feature type="signal peptide" evidence="2">
    <location>
        <begin position="1"/>
        <end position="24"/>
    </location>
</feature>
<dbReference type="InterPro" id="IPR051829">
    <property type="entry name" value="Multiheme_Cytochr_ET"/>
</dbReference>
<proteinExistence type="predicted"/>
<feature type="chain" id="PRO_5017778017" description="Tetratricopeptide repeat protein" evidence="2">
    <location>
        <begin position="25"/>
        <end position="727"/>
    </location>
</feature>
<dbReference type="Gene3D" id="1.10.1130.10">
    <property type="entry name" value="Flavocytochrome C3, Chain A"/>
    <property type="match status" value="1"/>
</dbReference>
<dbReference type="SMART" id="SM00028">
    <property type="entry name" value="TPR"/>
    <property type="match status" value="3"/>
</dbReference>
<reference evidence="5 6" key="1">
    <citation type="submission" date="2018-08" db="EMBL/GenBank/DDBJ databases">
        <title>Thalassotalea euphylliae genome.</title>
        <authorList>
            <person name="Summers S."/>
            <person name="Rice S.A."/>
            <person name="Freckelton M.L."/>
            <person name="Nedved B.T."/>
            <person name="Hadfield M.G."/>
        </authorList>
    </citation>
    <scope>NUCLEOTIDE SEQUENCE [LARGE SCALE GENOMIC DNA]</scope>
    <source>
        <strain evidence="5 6">H1</strain>
    </source>
</reference>
<evidence type="ECO:0000256" key="2">
    <source>
        <dbReference type="SAM" id="SignalP"/>
    </source>
</evidence>
<feature type="domain" description="Doubled CXXCH motif" evidence="3">
    <location>
        <begin position="321"/>
        <end position="350"/>
    </location>
</feature>
<evidence type="ECO:0008006" key="7">
    <source>
        <dbReference type="Google" id="ProtNLM"/>
    </source>
</evidence>
<dbReference type="InterPro" id="IPR010177">
    <property type="entry name" value="Paired_CXXCH_1"/>
</dbReference>
<sequence>MNSLKLTKFILTLTFTLISYHSIANQGNCVSCHQKQVSNWQKSDHAKAMAIANVDTVLANFNNVETTHYSQKAKFYRKNGKFLIDLTEAGETSSYEVMYTFGHYPLQQFLVPTQNGKYQVFPFAWDSRPSSEGGQRWYPNYANEDVKPNDRLHWNQPLQNWNGMCADCHSDGLQRNFSPVTNSFNTTWDNINVGCQSCHGNMPSEHAVSGQNNEGTLLSNKEKSDLLNWLLVPGDKVARLRNQKSEVASQEQKAQRGQFMNTCFSCHALRAPLTDGFKPNKHLLEQFSPNFLVPPLYHADGQIKDEVYVYGSFLQSKMYDEGVNCLDCHDAHSMKVKTQTNGLCLQCHNAEIYEQEKHTNHPLDSKAGQCVSCHMPETTYMGVDARRDHSFKIPRPDLSNEFSTPNACISCHSDKNNSWAAEHLQSWFGKPQALSNSEQNYMKLMSNQELPLEVHLALINDDDMSEIKRATAISLLPYTTQILSDHVVKNWANSHLPLIRLATAQVGNLLPEKDKNLSFKNLLNDEFKAIRVAAANHFISDNLEWFPNFKYALKELLKSGNASAWRGEGLFNQALIDLKLRREKAAIEKLEQSIAIDPYFAASYINLGDIYRSLKLVKKEQQLFEIALNKIPTSAEIQYSYGMFLIRSGDKASSIKHFKLAMKYDAKNPQYPYLYVLALDSVGNTRKALEFLKDIYPDYKSNISLRDLGLSFSQKLRDRESYLFFTQ</sequence>
<dbReference type="EMBL" id="QUOU01000001">
    <property type="protein sequence ID" value="REL28288.1"/>
    <property type="molecule type" value="Genomic_DNA"/>
</dbReference>
<dbReference type="SUPFAM" id="SSF48695">
    <property type="entry name" value="Multiheme cytochromes"/>
    <property type="match status" value="1"/>
</dbReference>
<dbReference type="Proteomes" id="UP000256478">
    <property type="component" value="Unassembled WGS sequence"/>
</dbReference>
<dbReference type="AlphaFoldDB" id="A0A3E0TUN1"/>
<evidence type="ECO:0000313" key="5">
    <source>
        <dbReference type="EMBL" id="REL28288.1"/>
    </source>
</evidence>
<dbReference type="InterPro" id="IPR023155">
    <property type="entry name" value="Cyt_c-552/4"/>
</dbReference>
<name>A0A3E0TUN1_9GAMM</name>
<accession>A0A3E0TUN1</accession>
<dbReference type="PANTHER" id="PTHR35038">
    <property type="entry name" value="DISSIMILATORY SULFITE REDUCTASE SIRA"/>
    <property type="match status" value="1"/>
</dbReference>
<dbReference type="InterPro" id="IPR011990">
    <property type="entry name" value="TPR-like_helical_dom_sf"/>
</dbReference>
<comment type="caution">
    <text evidence="5">The sequence shown here is derived from an EMBL/GenBank/DDBJ whole genome shotgun (WGS) entry which is preliminary data.</text>
</comment>
<dbReference type="SUPFAM" id="SSF48452">
    <property type="entry name" value="TPR-like"/>
    <property type="match status" value="1"/>
</dbReference>
<keyword evidence="1 2" id="KW-0732">Signal</keyword>
<dbReference type="Pfam" id="PF09699">
    <property type="entry name" value="Paired_CXXCH_1"/>
    <property type="match status" value="1"/>
</dbReference>
<organism evidence="5 6">
    <name type="scientific">Thalassotalea euphylliae</name>
    <dbReference type="NCBI Taxonomy" id="1655234"/>
    <lineage>
        <taxon>Bacteria</taxon>
        <taxon>Pseudomonadati</taxon>
        <taxon>Pseudomonadota</taxon>
        <taxon>Gammaproteobacteria</taxon>
        <taxon>Alteromonadales</taxon>
        <taxon>Colwelliaceae</taxon>
        <taxon>Thalassotalea</taxon>
    </lineage>
</organism>
<gene>
    <name evidence="5" type="ORF">DXX93_18080</name>
</gene>
<feature type="domain" description="Cytochrome c-552/4" evidence="4">
    <location>
        <begin position="161"/>
        <end position="200"/>
    </location>
</feature>
<evidence type="ECO:0000259" key="4">
    <source>
        <dbReference type="Pfam" id="PF13435"/>
    </source>
</evidence>
<evidence type="ECO:0000256" key="1">
    <source>
        <dbReference type="ARBA" id="ARBA00022729"/>
    </source>
</evidence>
<dbReference type="Pfam" id="PF13435">
    <property type="entry name" value="Cytochrome_C554"/>
    <property type="match status" value="2"/>
</dbReference>
<protein>
    <recommendedName>
        <fullName evidence="7">Tetratricopeptide repeat protein</fullName>
    </recommendedName>
</protein>
<dbReference type="Gene3D" id="1.25.40.10">
    <property type="entry name" value="Tetratricopeptide repeat domain"/>
    <property type="match status" value="1"/>
</dbReference>
<dbReference type="OrthoDB" id="9814800at2"/>
<dbReference type="CDD" id="cd08168">
    <property type="entry name" value="Cytochrom_C3"/>
    <property type="match status" value="1"/>
</dbReference>
<dbReference type="InterPro" id="IPR036280">
    <property type="entry name" value="Multihaem_cyt_sf"/>
</dbReference>
<dbReference type="PANTHER" id="PTHR35038:SF8">
    <property type="entry name" value="C-TYPE POLYHEME CYTOCHROME OMCC"/>
    <property type="match status" value="1"/>
</dbReference>
<evidence type="ECO:0000313" key="6">
    <source>
        <dbReference type="Proteomes" id="UP000256478"/>
    </source>
</evidence>
<dbReference type="InterPro" id="IPR019734">
    <property type="entry name" value="TPR_rpt"/>
</dbReference>
<evidence type="ECO:0000259" key="3">
    <source>
        <dbReference type="Pfam" id="PF09699"/>
    </source>
</evidence>